<name>A0A1H9NLC0_9HYPH</name>
<dbReference type="InterPro" id="IPR011330">
    <property type="entry name" value="Glyco_hydro/deAcase_b/a-brl"/>
</dbReference>
<dbReference type="Pfam" id="PF01522">
    <property type="entry name" value="Polysacc_deac_1"/>
    <property type="match status" value="1"/>
</dbReference>
<evidence type="ECO:0000313" key="7">
    <source>
        <dbReference type="EMBL" id="SER36455.1"/>
    </source>
</evidence>
<evidence type="ECO:0000256" key="4">
    <source>
        <dbReference type="ARBA" id="ARBA00022729"/>
    </source>
</evidence>
<dbReference type="AlphaFoldDB" id="A0A1H9NLC0"/>
<dbReference type="InterPro" id="IPR002509">
    <property type="entry name" value="NODB_dom"/>
</dbReference>
<evidence type="ECO:0000256" key="3">
    <source>
        <dbReference type="ARBA" id="ARBA00020071"/>
    </source>
</evidence>
<proteinExistence type="inferred from homology"/>
<evidence type="ECO:0000259" key="6">
    <source>
        <dbReference type="PROSITE" id="PS51677"/>
    </source>
</evidence>
<keyword evidence="8" id="KW-1185">Reference proteome</keyword>
<dbReference type="GO" id="GO:0005975">
    <property type="term" value="P:carbohydrate metabolic process"/>
    <property type="evidence" value="ECO:0007669"/>
    <property type="project" value="InterPro"/>
</dbReference>
<dbReference type="Gene3D" id="3.20.20.370">
    <property type="entry name" value="Glycoside hydrolase/deacetylase"/>
    <property type="match status" value="1"/>
</dbReference>
<dbReference type="Proteomes" id="UP000199647">
    <property type="component" value="Unassembled WGS sequence"/>
</dbReference>
<evidence type="ECO:0000313" key="8">
    <source>
        <dbReference type="Proteomes" id="UP000199647"/>
    </source>
</evidence>
<keyword evidence="4" id="KW-0732">Signal</keyword>
<comment type="function">
    <text evidence="1">Is involved in generating a small heat-stable compound (Nod), an acylated oligomer of N-acetylglucosamine, that stimulates mitosis in various plant protoplasts.</text>
</comment>
<comment type="similarity">
    <text evidence="2">Belongs to the polysaccharide deacetylase family.</text>
</comment>
<dbReference type="EMBL" id="FOFG01000016">
    <property type="protein sequence ID" value="SER36455.1"/>
    <property type="molecule type" value="Genomic_DNA"/>
</dbReference>
<feature type="domain" description="NodB homology" evidence="6">
    <location>
        <begin position="91"/>
        <end position="344"/>
    </location>
</feature>
<dbReference type="InterPro" id="IPR051398">
    <property type="entry name" value="Polysacch_Deacetylase"/>
</dbReference>
<evidence type="ECO:0000256" key="2">
    <source>
        <dbReference type="ARBA" id="ARBA00010973"/>
    </source>
</evidence>
<dbReference type="PANTHER" id="PTHR34216:SF7">
    <property type="entry name" value="POLY-BETA-1,6-N-ACETYL-D-GLUCOSAMINE N-DEACETYLASE"/>
    <property type="match status" value="1"/>
</dbReference>
<dbReference type="GO" id="GO:0016810">
    <property type="term" value="F:hydrolase activity, acting on carbon-nitrogen (but not peptide) bonds"/>
    <property type="evidence" value="ECO:0007669"/>
    <property type="project" value="InterPro"/>
</dbReference>
<dbReference type="PROSITE" id="PS51677">
    <property type="entry name" value="NODB"/>
    <property type="match status" value="1"/>
</dbReference>
<dbReference type="STRING" id="1855383.SAMN05216548_11653"/>
<evidence type="ECO:0000256" key="1">
    <source>
        <dbReference type="ARBA" id="ARBA00003236"/>
    </source>
</evidence>
<dbReference type="SUPFAM" id="SSF88713">
    <property type="entry name" value="Glycoside hydrolase/deacetylase"/>
    <property type="match status" value="1"/>
</dbReference>
<organism evidence="7 8">
    <name type="scientific">Faunimonas pinastri</name>
    <dbReference type="NCBI Taxonomy" id="1855383"/>
    <lineage>
        <taxon>Bacteria</taxon>
        <taxon>Pseudomonadati</taxon>
        <taxon>Pseudomonadota</taxon>
        <taxon>Alphaproteobacteria</taxon>
        <taxon>Hyphomicrobiales</taxon>
        <taxon>Afifellaceae</taxon>
        <taxon>Faunimonas</taxon>
    </lineage>
</organism>
<evidence type="ECO:0000256" key="5">
    <source>
        <dbReference type="ARBA" id="ARBA00032976"/>
    </source>
</evidence>
<dbReference type="RefSeq" id="WP_092498947.1">
    <property type="nucleotide sequence ID" value="NZ_FOFG01000016.1"/>
</dbReference>
<dbReference type="PANTHER" id="PTHR34216">
    <property type="match status" value="1"/>
</dbReference>
<dbReference type="OrthoDB" id="9782872at2"/>
<gene>
    <name evidence="7" type="ORF">SAMN05216548_11653</name>
</gene>
<reference evidence="7 8" key="1">
    <citation type="submission" date="2016-10" db="EMBL/GenBank/DDBJ databases">
        <authorList>
            <person name="de Groot N.N."/>
        </authorList>
    </citation>
    <scope>NUCLEOTIDE SEQUENCE [LARGE SCALE GENOMIC DNA]</scope>
    <source>
        <strain evidence="7 8">A52C2</strain>
    </source>
</reference>
<sequence>METRHRLFWLALTGLGLVRAHRWLKIPGSSDFVVTLHHVRPAPPAGSFAPQTLLEITPEFLDRFIGDFKARGWQFVSVEEIITRPAAPAARRIAITLDDGFRDNMVHAWPVFRRHRAPFTIFVCTGFADADAEAPLWWEAAEAVIAKADAVPVPGEAPAGEMPSRSLPEKNAAFRAWSGWLMNLPEGERRRAIIDLAARHRVDLGALVRSLVMTWDEIREIAADPLCTIGAHTLTHPTLARLSREEATREMVVSADRIEAKTGARPIAIAFPYGSVGAAGEREAQLAAEAGFLASFTTRPGFIAATGTRHGLPRVSINGYFQRLHFLHALLNPGLWALKSRLRR</sequence>
<protein>
    <recommendedName>
        <fullName evidence="3">Chitooligosaccharide deacetylase</fullName>
    </recommendedName>
    <alternativeName>
        <fullName evidence="5">Nodulation protein B</fullName>
    </alternativeName>
</protein>
<accession>A0A1H9NLC0</accession>